<dbReference type="EMBL" id="BPVZ01000031">
    <property type="protein sequence ID" value="GKV10138.1"/>
    <property type="molecule type" value="Genomic_DNA"/>
</dbReference>
<dbReference type="Proteomes" id="UP001054252">
    <property type="component" value="Unassembled WGS sequence"/>
</dbReference>
<reference evidence="1 2" key="1">
    <citation type="journal article" date="2021" name="Commun. Biol.">
        <title>The genome of Shorea leprosula (Dipterocarpaceae) highlights the ecological relevance of drought in aseasonal tropical rainforests.</title>
        <authorList>
            <person name="Ng K.K.S."/>
            <person name="Kobayashi M.J."/>
            <person name="Fawcett J.A."/>
            <person name="Hatakeyama M."/>
            <person name="Paape T."/>
            <person name="Ng C.H."/>
            <person name="Ang C.C."/>
            <person name="Tnah L.H."/>
            <person name="Lee C.T."/>
            <person name="Nishiyama T."/>
            <person name="Sese J."/>
            <person name="O'Brien M.J."/>
            <person name="Copetti D."/>
            <person name="Mohd Noor M.I."/>
            <person name="Ong R.C."/>
            <person name="Putra M."/>
            <person name="Sireger I.Z."/>
            <person name="Indrioko S."/>
            <person name="Kosugi Y."/>
            <person name="Izuno A."/>
            <person name="Isagi Y."/>
            <person name="Lee S.L."/>
            <person name="Shimizu K.K."/>
        </authorList>
    </citation>
    <scope>NUCLEOTIDE SEQUENCE [LARGE SCALE GENOMIC DNA]</scope>
    <source>
        <strain evidence="1">214</strain>
    </source>
</reference>
<comment type="caution">
    <text evidence="1">The sequence shown here is derived from an EMBL/GenBank/DDBJ whole genome shotgun (WGS) entry which is preliminary data.</text>
</comment>
<accession>A0AAV5JCC5</accession>
<sequence>MGSRPLSSLSSPSPSNLPIQTHFKNMFLQSNWPTRPMVYSFFLYHFIPLH</sequence>
<dbReference type="AlphaFoldDB" id="A0AAV5JCC5"/>
<protein>
    <submittedName>
        <fullName evidence="1">Uncharacterized protein</fullName>
    </submittedName>
</protein>
<evidence type="ECO:0000313" key="2">
    <source>
        <dbReference type="Proteomes" id="UP001054252"/>
    </source>
</evidence>
<gene>
    <name evidence="1" type="ORF">SLEP1_g21547</name>
</gene>
<name>A0AAV5JCC5_9ROSI</name>
<organism evidence="1 2">
    <name type="scientific">Rubroshorea leprosula</name>
    <dbReference type="NCBI Taxonomy" id="152421"/>
    <lineage>
        <taxon>Eukaryota</taxon>
        <taxon>Viridiplantae</taxon>
        <taxon>Streptophyta</taxon>
        <taxon>Embryophyta</taxon>
        <taxon>Tracheophyta</taxon>
        <taxon>Spermatophyta</taxon>
        <taxon>Magnoliopsida</taxon>
        <taxon>eudicotyledons</taxon>
        <taxon>Gunneridae</taxon>
        <taxon>Pentapetalae</taxon>
        <taxon>rosids</taxon>
        <taxon>malvids</taxon>
        <taxon>Malvales</taxon>
        <taxon>Dipterocarpaceae</taxon>
        <taxon>Rubroshorea</taxon>
    </lineage>
</organism>
<proteinExistence type="predicted"/>
<evidence type="ECO:0000313" key="1">
    <source>
        <dbReference type="EMBL" id="GKV10138.1"/>
    </source>
</evidence>
<keyword evidence="2" id="KW-1185">Reference proteome</keyword>